<dbReference type="Proteomes" id="UP000028493">
    <property type="component" value="Unassembled WGS sequence"/>
</dbReference>
<dbReference type="AlphaFoldDB" id="A0A077Q351"/>
<reference evidence="1" key="1">
    <citation type="submission" date="2013-07" db="EMBL/GenBank/DDBJ databases">
        <title>Sub-species coevolution in mutualistic symbiosis.</title>
        <authorList>
            <person name="Murfin K."/>
            <person name="Klassen J."/>
            <person name="Lee M."/>
            <person name="Forst S."/>
            <person name="Stock P."/>
            <person name="Goodrich-Blair H."/>
        </authorList>
    </citation>
    <scope>NUCLEOTIDE SEQUENCE [LARGE SCALE GENOMIC DNA]</scope>
    <source>
        <strain evidence="1">Kraussei Becker Underwood</strain>
    </source>
</reference>
<dbReference type="HOGENOM" id="CLU_3359251_0_0_6"/>
<protein>
    <submittedName>
        <fullName evidence="1">Uncharacterized protein</fullName>
    </submittedName>
</protein>
<comment type="caution">
    <text evidence="1">The sequence shown here is derived from an EMBL/GenBank/DDBJ whole genome shotgun (WGS) entry which is preliminary data.</text>
</comment>
<evidence type="ECO:0000313" key="1">
    <source>
        <dbReference type="EMBL" id="CDH26484.1"/>
    </source>
</evidence>
<accession>A0A077Q351</accession>
<organism evidence="1">
    <name type="scientific">Xenorhabdus bovienii str. kraussei Becker Underwood</name>
    <dbReference type="NCBI Taxonomy" id="1398204"/>
    <lineage>
        <taxon>Bacteria</taxon>
        <taxon>Pseudomonadati</taxon>
        <taxon>Pseudomonadota</taxon>
        <taxon>Gammaproteobacteria</taxon>
        <taxon>Enterobacterales</taxon>
        <taxon>Morganellaceae</taxon>
        <taxon>Xenorhabdus</taxon>
    </lineage>
</organism>
<proteinExistence type="predicted"/>
<dbReference type="EMBL" id="CBSZ010000407">
    <property type="protein sequence ID" value="CDH26484.1"/>
    <property type="molecule type" value="Genomic_DNA"/>
</dbReference>
<gene>
    <name evidence="1" type="ORF">XBKB1_700049</name>
</gene>
<name>A0A077Q351_XENBV</name>
<sequence>MLLGLVEQDCLPLPLKALEAADLQQLAELLDELELA</sequence>